<dbReference type="Proteomes" id="UP000265520">
    <property type="component" value="Unassembled WGS sequence"/>
</dbReference>
<name>A0A392PL83_9FABA</name>
<reference evidence="1 2" key="1">
    <citation type="journal article" date="2018" name="Front. Plant Sci.">
        <title>Red Clover (Trifolium pratense) and Zigzag Clover (T. medium) - A Picture of Genomic Similarities and Differences.</title>
        <authorList>
            <person name="Dluhosova J."/>
            <person name="Istvanek J."/>
            <person name="Nedelnik J."/>
            <person name="Repkova J."/>
        </authorList>
    </citation>
    <scope>NUCLEOTIDE SEQUENCE [LARGE SCALE GENOMIC DNA]</scope>
    <source>
        <strain evidence="2">cv. 10/8</strain>
        <tissue evidence="1">Leaf</tissue>
    </source>
</reference>
<proteinExistence type="predicted"/>
<organism evidence="1 2">
    <name type="scientific">Trifolium medium</name>
    <dbReference type="NCBI Taxonomy" id="97028"/>
    <lineage>
        <taxon>Eukaryota</taxon>
        <taxon>Viridiplantae</taxon>
        <taxon>Streptophyta</taxon>
        <taxon>Embryophyta</taxon>
        <taxon>Tracheophyta</taxon>
        <taxon>Spermatophyta</taxon>
        <taxon>Magnoliopsida</taxon>
        <taxon>eudicotyledons</taxon>
        <taxon>Gunneridae</taxon>
        <taxon>Pentapetalae</taxon>
        <taxon>rosids</taxon>
        <taxon>fabids</taxon>
        <taxon>Fabales</taxon>
        <taxon>Fabaceae</taxon>
        <taxon>Papilionoideae</taxon>
        <taxon>50 kb inversion clade</taxon>
        <taxon>NPAAA clade</taxon>
        <taxon>Hologalegina</taxon>
        <taxon>IRL clade</taxon>
        <taxon>Trifolieae</taxon>
        <taxon>Trifolium</taxon>
    </lineage>
</organism>
<comment type="caution">
    <text evidence="1">The sequence shown here is derived from an EMBL/GenBank/DDBJ whole genome shotgun (WGS) entry which is preliminary data.</text>
</comment>
<accession>A0A392PL83</accession>
<feature type="non-terminal residue" evidence="1">
    <location>
        <position position="55"/>
    </location>
</feature>
<evidence type="ECO:0000313" key="1">
    <source>
        <dbReference type="EMBL" id="MCI12397.1"/>
    </source>
</evidence>
<evidence type="ECO:0000313" key="2">
    <source>
        <dbReference type="Proteomes" id="UP000265520"/>
    </source>
</evidence>
<sequence>MYNGNRSSGLRRLETKLQCELHDIMKKEELMWFQRSRAKWLSDGDRNTRYYHVKT</sequence>
<dbReference type="EMBL" id="LXQA010084015">
    <property type="protein sequence ID" value="MCI12397.1"/>
    <property type="molecule type" value="Genomic_DNA"/>
</dbReference>
<protein>
    <submittedName>
        <fullName evidence="1">Protein binding protein</fullName>
    </submittedName>
</protein>
<dbReference type="AlphaFoldDB" id="A0A392PL83"/>
<keyword evidence="2" id="KW-1185">Reference proteome</keyword>